<dbReference type="AlphaFoldDB" id="A0AAV9HGF8"/>
<feature type="transmembrane region" description="Helical" evidence="2">
    <location>
        <begin position="74"/>
        <end position="97"/>
    </location>
</feature>
<keyword evidence="2" id="KW-1133">Transmembrane helix</keyword>
<evidence type="ECO:0000313" key="3">
    <source>
        <dbReference type="EMBL" id="KAK4459165.1"/>
    </source>
</evidence>
<keyword evidence="2" id="KW-0812">Transmembrane</keyword>
<dbReference type="EMBL" id="MU865044">
    <property type="protein sequence ID" value="KAK4459165.1"/>
    <property type="molecule type" value="Genomic_DNA"/>
</dbReference>
<feature type="transmembrane region" description="Helical" evidence="2">
    <location>
        <begin position="38"/>
        <end position="62"/>
    </location>
</feature>
<evidence type="ECO:0000313" key="4">
    <source>
        <dbReference type="Proteomes" id="UP001321749"/>
    </source>
</evidence>
<gene>
    <name evidence="3" type="ORF">QBC42DRAFT_275013</name>
</gene>
<protein>
    <recommendedName>
        <fullName evidence="5">Integral membrane protein</fullName>
    </recommendedName>
</protein>
<keyword evidence="4" id="KW-1185">Reference proteome</keyword>
<name>A0AAV9HGF8_9PEZI</name>
<dbReference type="Proteomes" id="UP001321749">
    <property type="component" value="Unassembled WGS sequence"/>
</dbReference>
<comment type="caution">
    <text evidence="3">The sequence shown here is derived from an EMBL/GenBank/DDBJ whole genome shotgun (WGS) entry which is preliminary data.</text>
</comment>
<evidence type="ECO:0008006" key="5">
    <source>
        <dbReference type="Google" id="ProtNLM"/>
    </source>
</evidence>
<feature type="region of interest" description="Disordered" evidence="1">
    <location>
        <begin position="277"/>
        <end position="308"/>
    </location>
</feature>
<organism evidence="3 4">
    <name type="scientific">Cladorrhinum samala</name>
    <dbReference type="NCBI Taxonomy" id="585594"/>
    <lineage>
        <taxon>Eukaryota</taxon>
        <taxon>Fungi</taxon>
        <taxon>Dikarya</taxon>
        <taxon>Ascomycota</taxon>
        <taxon>Pezizomycotina</taxon>
        <taxon>Sordariomycetes</taxon>
        <taxon>Sordariomycetidae</taxon>
        <taxon>Sordariales</taxon>
        <taxon>Podosporaceae</taxon>
        <taxon>Cladorrhinum</taxon>
    </lineage>
</organism>
<feature type="transmembrane region" description="Helical" evidence="2">
    <location>
        <begin position="12"/>
        <end position="31"/>
    </location>
</feature>
<accession>A0AAV9HGF8</accession>
<reference evidence="3" key="2">
    <citation type="submission" date="2023-06" db="EMBL/GenBank/DDBJ databases">
        <authorList>
            <consortium name="Lawrence Berkeley National Laboratory"/>
            <person name="Mondo S.J."/>
            <person name="Hensen N."/>
            <person name="Bonometti L."/>
            <person name="Westerberg I."/>
            <person name="Brannstrom I.O."/>
            <person name="Guillou S."/>
            <person name="Cros-Aarteil S."/>
            <person name="Calhoun S."/>
            <person name="Haridas S."/>
            <person name="Kuo A."/>
            <person name="Pangilinan J."/>
            <person name="Riley R."/>
            <person name="Labutti K."/>
            <person name="Andreopoulos B."/>
            <person name="Lipzen A."/>
            <person name="Chen C."/>
            <person name="Yanf M."/>
            <person name="Daum C."/>
            <person name="Ng V."/>
            <person name="Clum A."/>
            <person name="Steindorff A."/>
            <person name="Ohm R."/>
            <person name="Martin F."/>
            <person name="Silar P."/>
            <person name="Natvig D."/>
            <person name="Lalanne C."/>
            <person name="Gautier V."/>
            <person name="Ament-Velasquez S.L."/>
            <person name="Kruys A."/>
            <person name="Hutchinson M.I."/>
            <person name="Powell A.J."/>
            <person name="Barry K."/>
            <person name="Miller A.N."/>
            <person name="Grigoriev I.V."/>
            <person name="Debuchy R."/>
            <person name="Gladieux P."/>
            <person name="Thoren M.H."/>
            <person name="Johannesson H."/>
        </authorList>
    </citation>
    <scope>NUCLEOTIDE SEQUENCE</scope>
    <source>
        <strain evidence="3">PSN324</strain>
    </source>
</reference>
<reference evidence="3" key="1">
    <citation type="journal article" date="2023" name="Mol. Phylogenet. Evol.">
        <title>Genome-scale phylogeny and comparative genomics of the fungal order Sordariales.</title>
        <authorList>
            <person name="Hensen N."/>
            <person name="Bonometti L."/>
            <person name="Westerberg I."/>
            <person name="Brannstrom I.O."/>
            <person name="Guillou S."/>
            <person name="Cros-Aarteil S."/>
            <person name="Calhoun S."/>
            <person name="Haridas S."/>
            <person name="Kuo A."/>
            <person name="Mondo S."/>
            <person name="Pangilinan J."/>
            <person name="Riley R."/>
            <person name="LaButti K."/>
            <person name="Andreopoulos B."/>
            <person name="Lipzen A."/>
            <person name="Chen C."/>
            <person name="Yan M."/>
            <person name="Daum C."/>
            <person name="Ng V."/>
            <person name="Clum A."/>
            <person name="Steindorff A."/>
            <person name="Ohm R.A."/>
            <person name="Martin F."/>
            <person name="Silar P."/>
            <person name="Natvig D.O."/>
            <person name="Lalanne C."/>
            <person name="Gautier V."/>
            <person name="Ament-Velasquez S.L."/>
            <person name="Kruys A."/>
            <person name="Hutchinson M.I."/>
            <person name="Powell A.J."/>
            <person name="Barry K."/>
            <person name="Miller A.N."/>
            <person name="Grigoriev I.V."/>
            <person name="Debuchy R."/>
            <person name="Gladieux P."/>
            <person name="Hiltunen Thoren M."/>
            <person name="Johannesson H."/>
        </authorList>
    </citation>
    <scope>NUCLEOTIDE SEQUENCE</scope>
    <source>
        <strain evidence="3">PSN324</strain>
    </source>
</reference>
<feature type="transmembrane region" description="Helical" evidence="2">
    <location>
        <begin position="150"/>
        <end position="169"/>
    </location>
</feature>
<keyword evidence="2" id="KW-0472">Membrane</keyword>
<proteinExistence type="predicted"/>
<feature type="transmembrane region" description="Helical" evidence="2">
    <location>
        <begin position="109"/>
        <end position="130"/>
    </location>
</feature>
<evidence type="ECO:0000256" key="2">
    <source>
        <dbReference type="SAM" id="Phobius"/>
    </source>
</evidence>
<sequence>MASSVPVFFELSWSILSTIGAANVFFGFLVISVTETRLIAAVPIVTSAAGAVANGLCFYAFYLTGLPATNRAVASAFADIAWLVQEAGLSLYSYLILRHILCDRPWRIFATLFWTAFTAIVVVRILIAATRVRFIVGGPANLQTVVNHLHMAYFPLIALLECLSAYYLLTSFARAKTGGFTRSTKTNLFYYLMRSTEVRMALLAVVGTMRAVTYSFQVTAQSATDIASQVDRFCYTMECLFPIIMYIDLLSSKVVYSNQHREVSLGGGITTSVHAQELMGGGGGGGGRRRGGGARGSNDGASFRMNDSPLGSSVVVTVHARGADSKAARTSSQEHIAAARYDVESYGAAASDVELPTLAPCRTRS</sequence>
<evidence type="ECO:0000256" key="1">
    <source>
        <dbReference type="SAM" id="MobiDB-lite"/>
    </source>
</evidence>